<dbReference type="InterPro" id="IPR013529">
    <property type="entry name" value="Glyco_hydro_42_N"/>
</dbReference>
<proteinExistence type="predicted"/>
<dbReference type="PANTHER" id="PTHR36447:SF1">
    <property type="entry name" value="BETA-GALACTOSIDASE GANA"/>
    <property type="match status" value="1"/>
</dbReference>
<dbReference type="Pfam" id="PF18120">
    <property type="entry name" value="DUF5597"/>
    <property type="match status" value="1"/>
</dbReference>
<keyword evidence="1" id="KW-0378">Hydrolase</keyword>
<dbReference type="SUPFAM" id="SSF51445">
    <property type="entry name" value="(Trans)glycosidases"/>
    <property type="match status" value="1"/>
</dbReference>
<evidence type="ECO:0000313" key="6">
    <source>
        <dbReference type="Proteomes" id="UP000396862"/>
    </source>
</evidence>
<dbReference type="Gene3D" id="2.60.220.20">
    <property type="entry name" value="putative beta-Galactosidase from caulobacter crescentus"/>
    <property type="match status" value="1"/>
</dbReference>
<dbReference type="InterPro" id="IPR017853">
    <property type="entry name" value="GH"/>
</dbReference>
<evidence type="ECO:0000259" key="3">
    <source>
        <dbReference type="Pfam" id="PF02449"/>
    </source>
</evidence>
<name>A0ABQ0ZNS1_9BACT</name>
<dbReference type="PANTHER" id="PTHR36447">
    <property type="entry name" value="BETA-GALACTOSIDASE GANA"/>
    <property type="match status" value="1"/>
</dbReference>
<dbReference type="InterPro" id="IPR003476">
    <property type="entry name" value="Glyco_hydro_42"/>
</dbReference>
<dbReference type="EMBL" id="BLAU01000001">
    <property type="protein sequence ID" value="GET23018.1"/>
    <property type="molecule type" value="Genomic_DNA"/>
</dbReference>
<evidence type="ECO:0000259" key="4">
    <source>
        <dbReference type="Pfam" id="PF18120"/>
    </source>
</evidence>
<dbReference type="Proteomes" id="UP000396862">
    <property type="component" value="Unassembled WGS sequence"/>
</dbReference>
<dbReference type="InterPro" id="IPR040719">
    <property type="entry name" value="DUF5597"/>
</dbReference>
<feature type="domain" description="DUF5597" evidence="4">
    <location>
        <begin position="397"/>
        <end position="524"/>
    </location>
</feature>
<accession>A0ABQ0ZNS1</accession>
<gene>
    <name evidence="5" type="ORF">JCM18694_32640</name>
</gene>
<organism evidence="5 6">
    <name type="scientific">Prolixibacter denitrificans</name>
    <dbReference type="NCBI Taxonomy" id="1541063"/>
    <lineage>
        <taxon>Bacteria</taxon>
        <taxon>Pseudomonadati</taxon>
        <taxon>Bacteroidota</taxon>
        <taxon>Bacteroidia</taxon>
        <taxon>Marinilabiliales</taxon>
        <taxon>Prolixibacteraceae</taxon>
        <taxon>Prolixibacter</taxon>
    </lineage>
</organism>
<evidence type="ECO:0000313" key="5">
    <source>
        <dbReference type="EMBL" id="GET23018.1"/>
    </source>
</evidence>
<protein>
    <submittedName>
        <fullName evidence="5">Beta-galactosidase</fullName>
    </submittedName>
</protein>
<evidence type="ECO:0000256" key="1">
    <source>
        <dbReference type="ARBA" id="ARBA00022801"/>
    </source>
</evidence>
<keyword evidence="2" id="KW-0326">Glycosidase</keyword>
<dbReference type="Gene3D" id="3.20.20.80">
    <property type="entry name" value="Glycosidases"/>
    <property type="match status" value="1"/>
</dbReference>
<sequence>MKKFLMRLHEATLLFTLFVLSLNLSAQPGYFPHLQKNGKVTQLMVDGRPYQMLAGELGNSSSSDSVYLTAIWPKLKAMHLNTVLVPVYWELVEPEEGQFNFQLIDQMIRQSRENKIKLVLLWFGSWKNSMSCYAPAWVKEDFKRFPRIKDKKGRSAEILSPFYNENLEADREAYVQLLKHIARRDKSHQVIMVQVENEIGMLPGARDYSDAANQKFNEDVPRKLIDYLVSHRNELQPHLLNLWSSQGFKTKGNWDQVFGKGLATDEVFIAWYLASYANHIAAAGQKVLPVPLYVNCALNRPGLNPGQYPSGGPLPHLIDVWKAAAPDLNLLSPDIYHGDFREWSRKYDLTNNPLFIPEIRRGAENGTQALYVLGKHHALGFSPFSIESTDNPEDYSLTQSYQLISQVQNMLDKHPQTGVWFDYSHQRDTLHFGNYKIIASHDFTLGWSPDSKLDDWPASGGIIIQTTDNEFWVIGTGLVLTFFNAENPVMNVGLLAVDEAEKKGDNWHFRRLNGDQTHQGRHVRIPSGQWMIQRVSLYDYP</sequence>
<keyword evidence="6" id="KW-1185">Reference proteome</keyword>
<feature type="domain" description="Glycoside hydrolase family 42 N-terminal" evidence="3">
    <location>
        <begin position="74"/>
        <end position="219"/>
    </location>
</feature>
<dbReference type="Pfam" id="PF02449">
    <property type="entry name" value="Glyco_hydro_42"/>
    <property type="match status" value="1"/>
</dbReference>
<reference evidence="5 6" key="1">
    <citation type="submission" date="2019-10" db="EMBL/GenBank/DDBJ databases">
        <title>Prolixibacter strains distinguished by the presence of nitrate reductase genes were adept at nitrate-dependent anaerobic corrosion of metallic iron and carbon steel.</title>
        <authorList>
            <person name="Iino T."/>
            <person name="Shono N."/>
            <person name="Ito K."/>
            <person name="Nakamura R."/>
            <person name="Sueoka K."/>
            <person name="Harayama S."/>
            <person name="Ohkuma M."/>
        </authorList>
    </citation>
    <scope>NUCLEOTIDE SEQUENCE [LARGE SCALE GENOMIC DNA]</scope>
    <source>
        <strain evidence="5 6">MIC1-1</strain>
    </source>
</reference>
<evidence type="ECO:0000256" key="2">
    <source>
        <dbReference type="ARBA" id="ARBA00023295"/>
    </source>
</evidence>
<comment type="caution">
    <text evidence="5">The sequence shown here is derived from an EMBL/GenBank/DDBJ whole genome shotgun (WGS) entry which is preliminary data.</text>
</comment>